<evidence type="ECO:0000313" key="1">
    <source>
        <dbReference type="EMBL" id="CDG82728.1"/>
    </source>
</evidence>
<gene>
    <name evidence="1" type="ORF">GJA_2093</name>
</gene>
<reference evidence="1 2" key="1">
    <citation type="journal article" date="2015" name="Genome Announc.">
        <title>Genome Sequence of Mushroom Soft-Rot Pathogen Janthinobacterium agaricidamnosum.</title>
        <authorList>
            <person name="Graupner K."/>
            <person name="Lackner G."/>
            <person name="Hertweck C."/>
        </authorList>
    </citation>
    <scope>NUCLEOTIDE SEQUENCE [LARGE SCALE GENOMIC DNA]</scope>
    <source>
        <strain evidence="2">NBRC 102515 / DSM 9628</strain>
    </source>
</reference>
<organism evidence="1 2">
    <name type="scientific">Janthinobacterium agaricidamnosum NBRC 102515 = DSM 9628</name>
    <dbReference type="NCBI Taxonomy" id="1349767"/>
    <lineage>
        <taxon>Bacteria</taxon>
        <taxon>Pseudomonadati</taxon>
        <taxon>Pseudomonadota</taxon>
        <taxon>Betaproteobacteria</taxon>
        <taxon>Burkholderiales</taxon>
        <taxon>Oxalobacteraceae</taxon>
        <taxon>Janthinobacterium</taxon>
    </lineage>
</organism>
<evidence type="ECO:0000313" key="2">
    <source>
        <dbReference type="Proteomes" id="UP000027604"/>
    </source>
</evidence>
<keyword evidence="2" id="KW-1185">Reference proteome</keyword>
<name>W0V5U3_9BURK</name>
<accession>W0V5U3</accession>
<sequence>MGTLEFHDTILCNIRDVECLPGIQGVPWIRKRTSFSANSVRACPDQTERYATNPVLHRDDLQRMSLHALKIIFHGAAKSNQGRGRHKRTRQAISG</sequence>
<dbReference type="KEGG" id="jag:GJA_2093"/>
<proteinExistence type="predicted"/>
<dbReference type="AlphaFoldDB" id="W0V5U3"/>
<protein>
    <submittedName>
        <fullName evidence="1">Uncharacterized protein</fullName>
    </submittedName>
</protein>
<dbReference type="EMBL" id="HG322949">
    <property type="protein sequence ID" value="CDG82728.1"/>
    <property type="molecule type" value="Genomic_DNA"/>
</dbReference>
<dbReference type="Proteomes" id="UP000027604">
    <property type="component" value="Chromosome I"/>
</dbReference>
<dbReference type="STRING" id="1349767.GJA_2093"/>
<dbReference type="PATRIC" id="fig|1349767.4.peg.3855"/>
<dbReference type="HOGENOM" id="CLU_2369080_0_0_4"/>